<proteinExistence type="predicted"/>
<feature type="compositionally biased region" description="Basic and acidic residues" evidence="1">
    <location>
        <begin position="34"/>
        <end position="44"/>
    </location>
</feature>
<evidence type="ECO:0000256" key="1">
    <source>
        <dbReference type="SAM" id="MobiDB-lite"/>
    </source>
</evidence>
<feature type="compositionally biased region" description="Acidic residues" evidence="1">
    <location>
        <begin position="45"/>
        <end position="58"/>
    </location>
</feature>
<feature type="region of interest" description="Disordered" evidence="1">
    <location>
        <begin position="29"/>
        <end position="62"/>
    </location>
</feature>
<reference evidence="2 3" key="1">
    <citation type="submission" date="2024-03" db="EMBL/GenBank/DDBJ databases">
        <title>Complete genome sequence of the green alga Chloropicon roscoffensis RCC1871.</title>
        <authorList>
            <person name="Lemieux C."/>
            <person name="Pombert J.-F."/>
            <person name="Otis C."/>
            <person name="Turmel M."/>
        </authorList>
    </citation>
    <scope>NUCLEOTIDE SEQUENCE [LARGE SCALE GENOMIC DNA]</scope>
    <source>
        <strain evidence="2 3">RCC1871</strain>
    </source>
</reference>
<evidence type="ECO:0000313" key="3">
    <source>
        <dbReference type="Proteomes" id="UP001472866"/>
    </source>
</evidence>
<sequence length="145" mass="15787">MATVAPPAARSRALLLGLGRVADLFRAKTAPPRGCEEPDGRLSSDDDLSAPLTEDDASESGSEWLDAYAESTSWVSRDSLPFSVHGGSSLEEARTLLEEIQNPRSPLITDSPFLHYPSFRDHVHQDEDPELPAIESWLASASHFS</sequence>
<dbReference type="AlphaFoldDB" id="A0AAX4NYY7"/>
<dbReference type="Proteomes" id="UP001472866">
    <property type="component" value="Chromosome 01"/>
</dbReference>
<name>A0AAX4NYY7_9CHLO</name>
<accession>A0AAX4NYY7</accession>
<evidence type="ECO:0000313" key="2">
    <source>
        <dbReference type="EMBL" id="WZN58824.1"/>
    </source>
</evidence>
<protein>
    <submittedName>
        <fullName evidence="2">Uncharacterized protein</fullName>
    </submittedName>
</protein>
<dbReference type="EMBL" id="CP151501">
    <property type="protein sequence ID" value="WZN58824.1"/>
    <property type="molecule type" value="Genomic_DNA"/>
</dbReference>
<gene>
    <name evidence="2" type="ORF">HKI87_01g03480</name>
</gene>
<organism evidence="2 3">
    <name type="scientific">Chloropicon roscoffensis</name>
    <dbReference type="NCBI Taxonomy" id="1461544"/>
    <lineage>
        <taxon>Eukaryota</taxon>
        <taxon>Viridiplantae</taxon>
        <taxon>Chlorophyta</taxon>
        <taxon>Chloropicophyceae</taxon>
        <taxon>Chloropicales</taxon>
        <taxon>Chloropicaceae</taxon>
        <taxon>Chloropicon</taxon>
    </lineage>
</organism>
<keyword evidence="3" id="KW-1185">Reference proteome</keyword>